<dbReference type="Pfam" id="PF04014">
    <property type="entry name" value="MazE_antitoxin"/>
    <property type="match status" value="1"/>
</dbReference>
<evidence type="ECO:0000256" key="1">
    <source>
        <dbReference type="PROSITE-ProRule" id="PRU01076"/>
    </source>
</evidence>
<dbReference type="PANTHER" id="PTHR40516">
    <property type="entry name" value="ANTITOXIN CHPS-RELATED"/>
    <property type="match status" value="1"/>
</dbReference>
<comment type="caution">
    <text evidence="3">The sequence shown here is derived from an EMBL/GenBank/DDBJ whole genome shotgun (WGS) entry which is preliminary data.</text>
</comment>
<dbReference type="Proteomes" id="UP000028487">
    <property type="component" value="Unassembled WGS sequence"/>
</dbReference>
<dbReference type="PROSITE" id="PS51740">
    <property type="entry name" value="SPOVT_ABRB"/>
    <property type="match status" value="1"/>
</dbReference>
<evidence type="ECO:0000259" key="2">
    <source>
        <dbReference type="PROSITE" id="PS51740"/>
    </source>
</evidence>
<dbReference type="AlphaFoldDB" id="A0A077NPZ4"/>
<evidence type="ECO:0000313" key="3">
    <source>
        <dbReference type="EMBL" id="CDG99741.1"/>
    </source>
</evidence>
<dbReference type="GO" id="GO:0003677">
    <property type="term" value="F:DNA binding"/>
    <property type="evidence" value="ECO:0007669"/>
    <property type="project" value="UniProtKB-UniRule"/>
</dbReference>
<dbReference type="RefSeq" id="WP_038222854.1">
    <property type="nucleotide sequence ID" value="NZ_CAWLWD010000108.1"/>
</dbReference>
<protein>
    <submittedName>
        <fullName evidence="3">MazE protein (Toxin-antitoxin system)</fullName>
    </submittedName>
</protein>
<dbReference type="InterPro" id="IPR037914">
    <property type="entry name" value="SpoVT-AbrB_sf"/>
</dbReference>
<name>A0A077NPZ4_XENBV</name>
<dbReference type="SMART" id="SM00966">
    <property type="entry name" value="SpoVT_AbrB"/>
    <property type="match status" value="1"/>
</dbReference>
<feature type="domain" description="SpoVT-AbrB" evidence="2">
    <location>
        <begin position="4"/>
        <end position="49"/>
    </location>
</feature>
<dbReference type="GO" id="GO:0097351">
    <property type="term" value="F:toxin sequestering activity"/>
    <property type="evidence" value="ECO:0007669"/>
    <property type="project" value="InterPro"/>
</dbReference>
<organism evidence="3">
    <name type="scientific">Xenorhabdus bovienii str. feltiae Moldova</name>
    <dbReference type="NCBI Taxonomy" id="1398200"/>
    <lineage>
        <taxon>Bacteria</taxon>
        <taxon>Pseudomonadati</taxon>
        <taxon>Pseudomonadota</taxon>
        <taxon>Gammaproteobacteria</taxon>
        <taxon>Enterobacterales</taxon>
        <taxon>Morganellaceae</taxon>
        <taxon>Xenorhabdus</taxon>
    </lineage>
</organism>
<keyword evidence="1" id="KW-0238">DNA-binding</keyword>
<dbReference type="InterPro" id="IPR007159">
    <property type="entry name" value="SpoVT-AbrB_dom"/>
</dbReference>
<dbReference type="HOGENOM" id="CLU_150554_1_0_6"/>
<proteinExistence type="predicted"/>
<dbReference type="SUPFAM" id="SSF89447">
    <property type="entry name" value="AbrB/MazE/MraZ-like"/>
    <property type="match status" value="1"/>
</dbReference>
<reference evidence="3" key="1">
    <citation type="submission" date="2013-07" db="EMBL/GenBank/DDBJ databases">
        <title>Sub-species coevolution in mutualistic symbiosis.</title>
        <authorList>
            <person name="Murfin K."/>
            <person name="Klassen J."/>
            <person name="Lee M."/>
            <person name="Forst S."/>
            <person name="Stock P."/>
            <person name="Goodrich-Blair H."/>
        </authorList>
    </citation>
    <scope>NUCLEOTIDE SEQUENCE [LARGE SCALE GENOMIC DNA]</scope>
    <source>
        <strain evidence="3">Feltiae Moldova</strain>
    </source>
</reference>
<gene>
    <name evidence="3" type="primary">mazE</name>
    <name evidence="3" type="ORF">XBFM1_1190001</name>
</gene>
<dbReference type="PANTHER" id="PTHR40516:SF1">
    <property type="entry name" value="ANTITOXIN CHPS-RELATED"/>
    <property type="match status" value="1"/>
</dbReference>
<dbReference type="EMBL" id="CBSV010000023">
    <property type="protein sequence ID" value="CDG99741.1"/>
    <property type="molecule type" value="Genomic_DNA"/>
</dbReference>
<dbReference type="InterPro" id="IPR039052">
    <property type="entry name" value="Antitox_PemI-like"/>
</dbReference>
<sequence>MSQVIVKKWGNSPSVRLPVSIMKAASLNVDDTVEITVEDGRIVIVPVPVPVPVRAKEYTLDALLSGVTNENIHEEISFGKPTGKELL</sequence>
<dbReference type="Gene3D" id="2.10.260.10">
    <property type="match status" value="1"/>
</dbReference>
<accession>A0A077NPZ4</accession>